<sequence>MATVNYENGSSENNVSRKESTSSGSDDDPARKRSFSGGVRDIFDEEFLELLQTFSNDPRLKKKYEELAGFLRKSSDGFENRKYARLISYSDKTKNVLEKLYPRYDAKYQVLKRLVAQWKPNREKLIEKLSSDIYQLDRNFKLSTIVRILASSVEISGTAGGLMFRSEAGWANHALTVASFCGLCGLFSTVAEVDQSKRILDEVSEAIENDHRLLLPIVKWFEESDLDSIVQELFPHGIDTDIVRRIQEASAEQEDYLKIFKAGLMSNLRKDNELLENADFLHSLQLFATSTVAAVWWNRIVYRKHPICLDLGRMALQIEFGQLQSIVFQCIPALPLEQQRLTSLPVAGRIMLNLLTLYDSIVDLKKGARSTHSEKLRRQLKTMQEQLDMIEGTVQMMRPNAL</sequence>
<dbReference type="AlphaFoldDB" id="A0AAV2ASI9"/>
<proteinExistence type="predicted"/>
<accession>A0AAV2ASI9</accession>
<evidence type="ECO:0000256" key="1">
    <source>
        <dbReference type="SAM" id="MobiDB-lite"/>
    </source>
</evidence>
<feature type="region of interest" description="Disordered" evidence="1">
    <location>
        <begin position="1"/>
        <end position="34"/>
    </location>
</feature>
<protein>
    <submittedName>
        <fullName evidence="2">Uncharacterized protein</fullName>
    </submittedName>
</protein>
<reference evidence="2 3" key="1">
    <citation type="submission" date="2024-04" db="EMBL/GenBank/DDBJ databases">
        <authorList>
            <person name="Rising A."/>
            <person name="Reimegard J."/>
            <person name="Sonavane S."/>
            <person name="Akerstrom W."/>
            <person name="Nylinder S."/>
            <person name="Hedman E."/>
            <person name="Kallberg Y."/>
        </authorList>
    </citation>
    <scope>NUCLEOTIDE SEQUENCE [LARGE SCALE GENOMIC DNA]</scope>
</reference>
<feature type="compositionally biased region" description="Polar residues" evidence="1">
    <location>
        <begin position="1"/>
        <end position="14"/>
    </location>
</feature>
<keyword evidence="3" id="KW-1185">Reference proteome</keyword>
<gene>
    <name evidence="2" type="ORF">LARSCL_LOCUS14568</name>
</gene>
<dbReference type="Proteomes" id="UP001497382">
    <property type="component" value="Unassembled WGS sequence"/>
</dbReference>
<evidence type="ECO:0000313" key="3">
    <source>
        <dbReference type="Proteomes" id="UP001497382"/>
    </source>
</evidence>
<comment type="caution">
    <text evidence="2">The sequence shown here is derived from an EMBL/GenBank/DDBJ whole genome shotgun (WGS) entry which is preliminary data.</text>
</comment>
<evidence type="ECO:0000313" key="2">
    <source>
        <dbReference type="EMBL" id="CAL1287003.1"/>
    </source>
</evidence>
<dbReference type="EMBL" id="CAXIEN010000211">
    <property type="protein sequence ID" value="CAL1287003.1"/>
    <property type="molecule type" value="Genomic_DNA"/>
</dbReference>
<organism evidence="2 3">
    <name type="scientific">Larinioides sclopetarius</name>
    <dbReference type="NCBI Taxonomy" id="280406"/>
    <lineage>
        <taxon>Eukaryota</taxon>
        <taxon>Metazoa</taxon>
        <taxon>Ecdysozoa</taxon>
        <taxon>Arthropoda</taxon>
        <taxon>Chelicerata</taxon>
        <taxon>Arachnida</taxon>
        <taxon>Araneae</taxon>
        <taxon>Araneomorphae</taxon>
        <taxon>Entelegynae</taxon>
        <taxon>Araneoidea</taxon>
        <taxon>Araneidae</taxon>
        <taxon>Larinioides</taxon>
    </lineage>
</organism>
<name>A0AAV2ASI9_9ARAC</name>